<evidence type="ECO:0000256" key="6">
    <source>
        <dbReference type="ARBA" id="ARBA00022741"/>
    </source>
</evidence>
<dbReference type="NCBIfam" id="TIGR00174">
    <property type="entry name" value="miaA"/>
    <property type="match status" value="1"/>
</dbReference>
<evidence type="ECO:0000256" key="7">
    <source>
        <dbReference type="ARBA" id="ARBA00022840"/>
    </source>
</evidence>
<comment type="caution">
    <text evidence="12">The sequence shown here is derived from an EMBL/GenBank/DDBJ whole genome shotgun (WGS) entry which is preliminary data.</text>
</comment>
<evidence type="ECO:0000259" key="11">
    <source>
        <dbReference type="PROSITE" id="PS50052"/>
    </source>
</evidence>
<reference evidence="12 13" key="1">
    <citation type="submission" date="2016-08" db="EMBL/GenBank/DDBJ databases">
        <title>A new outlook on sporulation: Clostridium algidixylanolyticum.</title>
        <authorList>
            <person name="Poppleton D.I."/>
            <person name="Gribaldo S."/>
        </authorList>
    </citation>
    <scope>NUCLEOTIDE SEQUENCE [LARGE SCALE GENOMIC DNA]</scope>
    <source>
        <strain evidence="12 13">SPL73</strain>
    </source>
</reference>
<feature type="domain" description="Guanylate kinase-like" evidence="11">
    <location>
        <begin position="2"/>
        <end position="212"/>
    </location>
</feature>
<dbReference type="RefSeq" id="WP_120198896.1">
    <property type="nucleotide sequence ID" value="NZ_MCIA01000035.1"/>
</dbReference>
<dbReference type="PANTHER" id="PTHR11088:SF60">
    <property type="entry name" value="TRNA DIMETHYLALLYLTRANSFERASE"/>
    <property type="match status" value="1"/>
</dbReference>
<dbReference type="PROSITE" id="PS50052">
    <property type="entry name" value="GUANYLATE_KINASE_2"/>
    <property type="match status" value="1"/>
</dbReference>
<dbReference type="InterPro" id="IPR027417">
    <property type="entry name" value="P-loop_NTPase"/>
</dbReference>
<keyword evidence="4 10" id="KW-0808">Transferase</keyword>
<dbReference type="InterPro" id="IPR008144">
    <property type="entry name" value="Guanylate_kin-like_dom"/>
</dbReference>
<gene>
    <name evidence="10" type="primary">miaA</name>
    <name evidence="12" type="ORF">BET01_12115</name>
</gene>
<dbReference type="PANTHER" id="PTHR11088">
    <property type="entry name" value="TRNA DIMETHYLALLYLTRANSFERASE"/>
    <property type="match status" value="1"/>
</dbReference>
<accession>A0A419SSK7</accession>
<keyword evidence="8 10" id="KW-0460">Magnesium</keyword>
<dbReference type="InterPro" id="IPR018022">
    <property type="entry name" value="IPT"/>
</dbReference>
<comment type="function">
    <text evidence="2 10">Catalyzes the transfer of a dimethylallyl group onto the adenine at position 37 in tRNAs that read codons beginning with uridine, leading to the formation of N6-(dimethylallyl)adenosine (i(6)A).</text>
</comment>
<proteinExistence type="inferred from homology"/>
<dbReference type="AlphaFoldDB" id="A0A419SSK7"/>
<dbReference type="Pfam" id="PF01715">
    <property type="entry name" value="IPPT"/>
    <property type="match status" value="1"/>
</dbReference>
<dbReference type="GO" id="GO:0052381">
    <property type="term" value="F:tRNA dimethylallyltransferase activity"/>
    <property type="evidence" value="ECO:0007669"/>
    <property type="project" value="UniProtKB-UniRule"/>
</dbReference>
<keyword evidence="5 10" id="KW-0819">tRNA processing</keyword>
<dbReference type="Gene3D" id="1.10.20.140">
    <property type="match status" value="1"/>
</dbReference>
<feature type="binding site" evidence="10">
    <location>
        <begin position="11"/>
        <end position="16"/>
    </location>
    <ligand>
        <name>substrate</name>
    </ligand>
</feature>
<evidence type="ECO:0000256" key="5">
    <source>
        <dbReference type="ARBA" id="ARBA00022694"/>
    </source>
</evidence>
<evidence type="ECO:0000256" key="8">
    <source>
        <dbReference type="ARBA" id="ARBA00022842"/>
    </source>
</evidence>
<evidence type="ECO:0000256" key="2">
    <source>
        <dbReference type="ARBA" id="ARBA00003213"/>
    </source>
</evidence>
<dbReference type="GO" id="GO:0006400">
    <property type="term" value="P:tRNA modification"/>
    <property type="evidence" value="ECO:0007669"/>
    <property type="project" value="TreeGrafter"/>
</dbReference>
<evidence type="ECO:0000313" key="12">
    <source>
        <dbReference type="EMBL" id="RKD28267.1"/>
    </source>
</evidence>
<comment type="catalytic activity">
    <reaction evidence="9 10">
        <text>adenosine(37) in tRNA + dimethylallyl diphosphate = N(6)-dimethylallyladenosine(37) in tRNA + diphosphate</text>
        <dbReference type="Rhea" id="RHEA:26482"/>
        <dbReference type="Rhea" id="RHEA-COMP:10162"/>
        <dbReference type="Rhea" id="RHEA-COMP:10375"/>
        <dbReference type="ChEBI" id="CHEBI:33019"/>
        <dbReference type="ChEBI" id="CHEBI:57623"/>
        <dbReference type="ChEBI" id="CHEBI:74411"/>
        <dbReference type="ChEBI" id="CHEBI:74415"/>
        <dbReference type="EC" id="2.5.1.75"/>
    </reaction>
</comment>
<feature type="site" description="Interaction with substrate tRNA" evidence="10">
    <location>
        <position position="123"/>
    </location>
</feature>
<dbReference type="HAMAP" id="MF_00185">
    <property type="entry name" value="IPP_trans"/>
    <property type="match status" value="1"/>
</dbReference>
<dbReference type="Gene3D" id="3.40.50.300">
    <property type="entry name" value="P-loop containing nucleotide triphosphate hydrolases"/>
    <property type="match status" value="1"/>
</dbReference>
<sequence>MKPLIILTGPTAVGKTTLSVRLAKAIGGEIISADSMQVYRRMNIGSAKITKEEMMGIPHHLIDVLEPNEEFNVTVFQEMAKASLEEIYSRGNIPILAGGTGFYIQALLNDIDFTENGEDTSIREELEALAEEKGAEHLHGILLAIDPDSAKQIHANNIKRVIRAIEYHRQTGECISEHNKREREKKSPYDFLYYVVNTDRDILYQRIDQRVDQMVEQGLLEEVKELKASGCTRNMVSMQGLGYKEILDYLQGDCTLSDAIYLLKRDTRHFAKRQITWFKRERDVRWLNLPDFSYDQDKVLESMVKEINEKYGLENNESWK</sequence>
<evidence type="ECO:0000256" key="9">
    <source>
        <dbReference type="ARBA" id="ARBA00049563"/>
    </source>
</evidence>
<comment type="caution">
    <text evidence="10">Lacks conserved residue(s) required for the propagation of feature annotation.</text>
</comment>
<dbReference type="OrthoDB" id="9776390at2"/>
<evidence type="ECO:0000256" key="10">
    <source>
        <dbReference type="HAMAP-Rule" id="MF_00185"/>
    </source>
</evidence>
<dbReference type="InterPro" id="IPR039657">
    <property type="entry name" value="Dimethylallyltransferase"/>
</dbReference>
<feature type="site" description="Interaction with substrate tRNA" evidence="10">
    <location>
        <position position="100"/>
    </location>
</feature>
<dbReference type="EMBL" id="MCIA01000035">
    <property type="protein sequence ID" value="RKD28267.1"/>
    <property type="molecule type" value="Genomic_DNA"/>
</dbReference>
<evidence type="ECO:0000313" key="13">
    <source>
        <dbReference type="Proteomes" id="UP000284277"/>
    </source>
</evidence>
<protein>
    <recommendedName>
        <fullName evidence="10">tRNA dimethylallyltransferase</fullName>
        <ecNumber evidence="10">2.5.1.75</ecNumber>
    </recommendedName>
    <alternativeName>
        <fullName evidence="10">Dimethylallyl diphosphate:tRNA dimethylallyltransferase</fullName>
        <shortName evidence="10">DMAPP:tRNA dimethylallyltransferase</shortName>
        <shortName evidence="10">DMATase</shortName>
    </alternativeName>
    <alternativeName>
        <fullName evidence="10">Isopentenyl-diphosphate:tRNA isopentenyltransferase</fullName>
        <shortName evidence="10">IPP transferase</shortName>
        <shortName evidence="10">IPPT</shortName>
        <shortName evidence="10">IPTase</shortName>
    </alternativeName>
</protein>
<evidence type="ECO:0000256" key="1">
    <source>
        <dbReference type="ARBA" id="ARBA00001946"/>
    </source>
</evidence>
<evidence type="ECO:0000256" key="3">
    <source>
        <dbReference type="ARBA" id="ARBA00005842"/>
    </source>
</evidence>
<dbReference type="EC" id="2.5.1.75" evidence="10"/>
<evidence type="ECO:0000256" key="4">
    <source>
        <dbReference type="ARBA" id="ARBA00022679"/>
    </source>
</evidence>
<feature type="binding site" evidence="10">
    <location>
        <begin position="9"/>
        <end position="16"/>
    </location>
    <ligand>
        <name>ATP</name>
        <dbReference type="ChEBI" id="CHEBI:30616"/>
    </ligand>
</feature>
<comment type="subunit">
    <text evidence="10">Monomer.</text>
</comment>
<dbReference type="SUPFAM" id="SSF52540">
    <property type="entry name" value="P-loop containing nucleoside triphosphate hydrolases"/>
    <property type="match status" value="2"/>
</dbReference>
<comment type="cofactor">
    <cofactor evidence="1 10">
        <name>Mg(2+)</name>
        <dbReference type="ChEBI" id="CHEBI:18420"/>
    </cofactor>
</comment>
<keyword evidence="13" id="KW-1185">Reference proteome</keyword>
<keyword evidence="7 10" id="KW-0067">ATP-binding</keyword>
<feature type="region of interest" description="Interaction with substrate tRNA" evidence="10">
    <location>
        <begin position="34"/>
        <end position="37"/>
    </location>
</feature>
<dbReference type="GO" id="GO:0005524">
    <property type="term" value="F:ATP binding"/>
    <property type="evidence" value="ECO:0007669"/>
    <property type="project" value="UniProtKB-UniRule"/>
</dbReference>
<organism evidence="12 13">
    <name type="scientific">Lacrimispora algidixylanolytica</name>
    <dbReference type="NCBI Taxonomy" id="94868"/>
    <lineage>
        <taxon>Bacteria</taxon>
        <taxon>Bacillati</taxon>
        <taxon>Bacillota</taxon>
        <taxon>Clostridia</taxon>
        <taxon>Lachnospirales</taxon>
        <taxon>Lachnospiraceae</taxon>
        <taxon>Lacrimispora</taxon>
    </lineage>
</organism>
<name>A0A419SSK7_9FIRM</name>
<keyword evidence="6 10" id="KW-0547">Nucleotide-binding</keyword>
<comment type="similarity">
    <text evidence="3 10">Belongs to the IPP transferase family.</text>
</comment>
<dbReference type="Proteomes" id="UP000284277">
    <property type="component" value="Unassembled WGS sequence"/>
</dbReference>